<sequence length="42" mass="4613">MTEQRAQIRVLCVDDHQAMREGIAAYISNAGDMQMVAEAMTG</sequence>
<name>A0A4Q0T330_9BACT</name>
<evidence type="ECO:0000313" key="3">
    <source>
        <dbReference type="EMBL" id="RXH58105.1"/>
    </source>
</evidence>
<dbReference type="AlphaFoldDB" id="A0A4Q0T330"/>
<proteinExistence type="predicted"/>
<keyword evidence="4" id="KW-1185">Reference proteome</keyword>
<comment type="caution">
    <text evidence="3">The sequence shown here is derived from an EMBL/GenBank/DDBJ whole genome shotgun (WGS) entry which is preliminary data.</text>
</comment>
<dbReference type="EMBL" id="RDSM01000001">
    <property type="protein sequence ID" value="RXH58105.1"/>
    <property type="molecule type" value="Genomic_DNA"/>
</dbReference>
<dbReference type="Proteomes" id="UP000289437">
    <property type="component" value="Unassembled WGS sequence"/>
</dbReference>
<organism evidence="3 4">
    <name type="scientific">Granulicella sibirica</name>
    <dbReference type="NCBI Taxonomy" id="2479048"/>
    <lineage>
        <taxon>Bacteria</taxon>
        <taxon>Pseudomonadati</taxon>
        <taxon>Acidobacteriota</taxon>
        <taxon>Terriglobia</taxon>
        <taxon>Terriglobales</taxon>
        <taxon>Acidobacteriaceae</taxon>
        <taxon>Granulicella</taxon>
    </lineage>
</organism>
<reference evidence="4" key="2">
    <citation type="submission" date="2019-02" db="EMBL/GenBank/DDBJ databases">
        <title>Granulicella sibirica sp. nov., a psychrotolerant acidobacterium isolated from an organic soil layer in forested tundra, West Siberia.</title>
        <authorList>
            <person name="Oshkin I.Y."/>
            <person name="Kulichevskaya I.S."/>
            <person name="Rijpstra W.I.C."/>
            <person name="Sinninghe Damste J.S."/>
            <person name="Rakitin A.L."/>
            <person name="Ravin N.V."/>
            <person name="Dedysh S.N."/>
        </authorList>
    </citation>
    <scope>NUCLEOTIDE SEQUENCE [LARGE SCALE GENOMIC DNA]</scope>
    <source>
        <strain evidence="4">AF10</strain>
    </source>
</reference>
<dbReference type="InterPro" id="IPR011006">
    <property type="entry name" value="CheY-like_superfamily"/>
</dbReference>
<reference evidence="3 4" key="1">
    <citation type="submission" date="2018-11" db="EMBL/GenBank/DDBJ databases">
        <authorList>
            <person name="Mardanov A.V."/>
            <person name="Ravin N.V."/>
            <person name="Dedysh S.N."/>
        </authorList>
    </citation>
    <scope>NUCLEOTIDE SEQUENCE [LARGE SCALE GENOMIC DNA]</scope>
    <source>
        <strain evidence="3 4">AF10</strain>
    </source>
</reference>
<evidence type="ECO:0000256" key="1">
    <source>
        <dbReference type="PROSITE-ProRule" id="PRU00169"/>
    </source>
</evidence>
<dbReference type="Gene3D" id="3.40.50.2300">
    <property type="match status" value="1"/>
</dbReference>
<dbReference type="PROSITE" id="PS50110">
    <property type="entry name" value="RESPONSE_REGULATORY"/>
    <property type="match status" value="1"/>
</dbReference>
<evidence type="ECO:0000259" key="2">
    <source>
        <dbReference type="PROSITE" id="PS50110"/>
    </source>
</evidence>
<feature type="domain" description="Response regulatory" evidence="2">
    <location>
        <begin position="9"/>
        <end position="42"/>
    </location>
</feature>
<dbReference type="GO" id="GO:0000160">
    <property type="term" value="P:phosphorelay signal transduction system"/>
    <property type="evidence" value="ECO:0007669"/>
    <property type="project" value="InterPro"/>
</dbReference>
<accession>A0A4Q0T330</accession>
<dbReference type="SUPFAM" id="SSF52172">
    <property type="entry name" value="CheY-like"/>
    <property type="match status" value="1"/>
</dbReference>
<dbReference type="InterPro" id="IPR001789">
    <property type="entry name" value="Sig_transdc_resp-reg_receiver"/>
</dbReference>
<comment type="caution">
    <text evidence="1">Lacks conserved residue(s) required for the propagation of feature annotation.</text>
</comment>
<gene>
    <name evidence="3" type="ORF">GRAN_1415</name>
</gene>
<evidence type="ECO:0000313" key="4">
    <source>
        <dbReference type="Proteomes" id="UP000289437"/>
    </source>
</evidence>
<protein>
    <recommendedName>
        <fullName evidence="2">Response regulatory domain-containing protein</fullName>
    </recommendedName>
</protein>